<feature type="coiled-coil region" evidence="1">
    <location>
        <begin position="820"/>
        <end position="917"/>
    </location>
</feature>
<feature type="region of interest" description="Disordered" evidence="2">
    <location>
        <begin position="533"/>
        <end position="562"/>
    </location>
</feature>
<dbReference type="PANTHER" id="PTHR47357">
    <property type="entry name" value="COP1-INTERACTIVE PROTEIN 1"/>
    <property type="match status" value="1"/>
</dbReference>
<evidence type="ECO:0000313" key="4">
    <source>
        <dbReference type="Proteomes" id="UP001189429"/>
    </source>
</evidence>
<evidence type="ECO:0000256" key="1">
    <source>
        <dbReference type="SAM" id="Coils"/>
    </source>
</evidence>
<feature type="coiled-coil region" evidence="1">
    <location>
        <begin position="94"/>
        <end position="191"/>
    </location>
</feature>
<dbReference type="Proteomes" id="UP001189429">
    <property type="component" value="Unassembled WGS sequence"/>
</dbReference>
<proteinExistence type="predicted"/>
<feature type="region of interest" description="Disordered" evidence="2">
    <location>
        <begin position="577"/>
        <end position="611"/>
    </location>
</feature>
<evidence type="ECO:0000256" key="2">
    <source>
        <dbReference type="SAM" id="MobiDB-lite"/>
    </source>
</evidence>
<feature type="region of interest" description="Disordered" evidence="2">
    <location>
        <begin position="688"/>
        <end position="716"/>
    </location>
</feature>
<protein>
    <submittedName>
        <fullName evidence="3">Uncharacterized protein</fullName>
    </submittedName>
</protein>
<comment type="caution">
    <text evidence="3">The sequence shown here is derived from an EMBL/GenBank/DDBJ whole genome shotgun (WGS) entry which is preliminary data.</text>
</comment>
<evidence type="ECO:0000313" key="3">
    <source>
        <dbReference type="EMBL" id="CAK0790290.1"/>
    </source>
</evidence>
<feature type="compositionally biased region" description="Gly residues" evidence="2">
    <location>
        <begin position="544"/>
        <end position="560"/>
    </location>
</feature>
<dbReference type="PANTHER" id="PTHR47357:SF1">
    <property type="entry name" value="SPINDLE POLE BODY COMPONENT 110"/>
    <property type="match status" value="1"/>
</dbReference>
<keyword evidence="4" id="KW-1185">Reference proteome</keyword>
<feature type="coiled-coil region" evidence="1">
    <location>
        <begin position="262"/>
        <end position="325"/>
    </location>
</feature>
<feature type="coiled-coil region" evidence="1">
    <location>
        <begin position="981"/>
        <end position="1051"/>
    </location>
</feature>
<feature type="compositionally biased region" description="Basic and acidic residues" evidence="2">
    <location>
        <begin position="691"/>
        <end position="712"/>
    </location>
</feature>
<organism evidence="3 4">
    <name type="scientific">Prorocentrum cordatum</name>
    <dbReference type="NCBI Taxonomy" id="2364126"/>
    <lineage>
        <taxon>Eukaryota</taxon>
        <taxon>Sar</taxon>
        <taxon>Alveolata</taxon>
        <taxon>Dinophyceae</taxon>
        <taxon>Prorocentrales</taxon>
        <taxon>Prorocentraceae</taxon>
        <taxon>Prorocentrum</taxon>
    </lineage>
</organism>
<dbReference type="EMBL" id="CAUYUJ010000392">
    <property type="protein sequence ID" value="CAK0790290.1"/>
    <property type="molecule type" value="Genomic_DNA"/>
</dbReference>
<sequence length="1106" mass="121701">MMLKEKCSMTDAEWEERQKTRAAEMAAVSKALAILSTDDAHDLYTRTFNKGASLLQQRSSAGSARRDAASKVIADAAKRLHSQGLSKLALTVKLDAFERVKKAIDDMLAALQEQQAAEVKHKDFCVAELDENQLQTEKKTMEKQDLEALIAKLETTIKHLTEALETLKAEIAEMEVQMKRAGETREKENAEFQVTVADQRATQQILKKALAALGEFYGKHPPALVQKQAPEGFAPPKGFDVYEKSAGSSGVMALLSQIVTDAKAMEDETVRAEEDMQKAYEAFVIETNASIEAKNKEIVNKSLEKAKAEERLVEAEADLDSTNTELGELADYNAQLHGSCDFTLKNFDLRQEARMEEMDALRQAKQILSGADFGAFLQMACAQRNALANSRVRVTCSQTVSRLLLPPTSVTLRFVRGVRHRGAAVGPGSPSPAPEPMQMMRAAAAAVLMALAASGLDTQDMLKQLETEAETDEEIYDLQMACWCETNEKEKTKSIKEAEARIAQLETKIEEDTALSAKLESEMRELEEEVAKNQGALDKADPQGAGGLQRGGKGAPGGNHGAQVCRHRAVEAPRRGVLAGASRQRGGRRRHAAARDGQARPPAPGRAHPLRAQGRCSLHPVAPGDYFDAEPTFKQSYAPQSGEIFGILEQMKEAFEKDLSQSQKTEMANQKAYDELKAAKVEQIEAGQAQIDKKSQEKAETDERLASSKQDLEDTQESLAADEKFLMMLKEKCSMTDAEWEERQKTRAAEMAAVSKALAILSTDDAHDLYTRTFNKGASLLQQRSSAGSARRDAASKVIADAAKRLHSQGLSKLALTVKLDAFERVKKAIDDMLAALQEQQAAEVKHKDFCVAELDENQLQTEKKTMEKQDLEALIAKLETTIKHLTEALETLKAEIAEMEVQMKRAGETREKENAEFQVTVADQRATQQILKKALAALGEFYGKHTPALVQKQAPEGFAPPKGFDVYEKSAGSSGVMALLSQIVTDAKAMEDEIVRAEEDMQKAYEAFVIETNASIEAKNKEIVNKSLEKAKAEERLVEAEADLDSTNTELGELADYNAQLHGSCDFTLKNFDLRQEARMEEMDALRQAKQILSGADFGAFLQMA</sequence>
<keyword evidence="1" id="KW-0175">Coiled coil</keyword>
<reference evidence="3" key="1">
    <citation type="submission" date="2023-10" db="EMBL/GenBank/DDBJ databases">
        <authorList>
            <person name="Chen Y."/>
            <person name="Shah S."/>
            <person name="Dougan E. K."/>
            <person name="Thang M."/>
            <person name="Chan C."/>
        </authorList>
    </citation>
    <scope>NUCLEOTIDE SEQUENCE [LARGE SCALE GENOMIC DNA]</scope>
</reference>
<name>A0ABN9PD86_9DINO</name>
<gene>
    <name evidence="3" type="ORF">PCOR1329_LOCUS1608</name>
</gene>
<accession>A0ABN9PD86</accession>